<keyword evidence="2" id="KW-0808">Transferase</keyword>
<dbReference type="Proteomes" id="UP001595721">
    <property type="component" value="Unassembled WGS sequence"/>
</dbReference>
<dbReference type="GO" id="GO:0016746">
    <property type="term" value="F:acyltransferase activity"/>
    <property type="evidence" value="ECO:0007669"/>
    <property type="project" value="UniProtKB-KW"/>
</dbReference>
<keyword evidence="3" id="KW-1185">Reference proteome</keyword>
<dbReference type="SUPFAM" id="SSF55729">
    <property type="entry name" value="Acyl-CoA N-acyltransferases (Nat)"/>
    <property type="match status" value="1"/>
</dbReference>
<evidence type="ECO:0000313" key="3">
    <source>
        <dbReference type="Proteomes" id="UP001595721"/>
    </source>
</evidence>
<dbReference type="CDD" id="cd04301">
    <property type="entry name" value="NAT_SF"/>
    <property type="match status" value="1"/>
</dbReference>
<comment type="caution">
    <text evidence="2">The sequence shown here is derived from an EMBL/GenBank/DDBJ whole genome shotgun (WGS) entry which is preliminary data.</text>
</comment>
<gene>
    <name evidence="2" type="ORF">ACFOMH_04580</name>
</gene>
<proteinExistence type="predicted"/>
<name>A0ABV7R3X6_9RHOB</name>
<organism evidence="2 3">
    <name type="scientific">Paracoccus mangrovi</name>
    <dbReference type="NCBI Taxonomy" id="1715645"/>
    <lineage>
        <taxon>Bacteria</taxon>
        <taxon>Pseudomonadati</taxon>
        <taxon>Pseudomonadota</taxon>
        <taxon>Alphaproteobacteria</taxon>
        <taxon>Rhodobacterales</taxon>
        <taxon>Paracoccaceae</taxon>
        <taxon>Paracoccus</taxon>
    </lineage>
</organism>
<dbReference type="EMBL" id="JBHRXJ010000002">
    <property type="protein sequence ID" value="MFC3527440.1"/>
    <property type="molecule type" value="Genomic_DNA"/>
</dbReference>
<dbReference type="PANTHER" id="PTHR43072:SF60">
    <property type="entry name" value="L-2,4-DIAMINOBUTYRIC ACID ACETYLTRANSFERASE"/>
    <property type="match status" value="1"/>
</dbReference>
<evidence type="ECO:0000313" key="2">
    <source>
        <dbReference type="EMBL" id="MFC3527440.1"/>
    </source>
</evidence>
<evidence type="ECO:0000259" key="1">
    <source>
        <dbReference type="PROSITE" id="PS51186"/>
    </source>
</evidence>
<reference evidence="3" key="1">
    <citation type="journal article" date="2019" name="Int. J. Syst. Evol. Microbiol.">
        <title>The Global Catalogue of Microorganisms (GCM) 10K type strain sequencing project: providing services to taxonomists for standard genome sequencing and annotation.</title>
        <authorList>
            <consortium name="The Broad Institute Genomics Platform"/>
            <consortium name="The Broad Institute Genome Sequencing Center for Infectious Disease"/>
            <person name="Wu L."/>
            <person name="Ma J."/>
        </authorList>
    </citation>
    <scope>NUCLEOTIDE SEQUENCE [LARGE SCALE GENOMIC DNA]</scope>
    <source>
        <strain evidence="3">KCTC 42899</strain>
    </source>
</reference>
<dbReference type="RefSeq" id="WP_377742909.1">
    <property type="nucleotide sequence ID" value="NZ_JBHRXJ010000002.1"/>
</dbReference>
<protein>
    <submittedName>
        <fullName evidence="2">GNAT family N-acetyltransferase</fullName>
        <ecNumber evidence="2">2.3.1.-</ecNumber>
    </submittedName>
</protein>
<sequence length="240" mass="26018">MTPDDRALARAFETTWPAAEFADAGGFRVGRGLGAGGRVSSARAMRPDWTGADITAAEAVHREWHQPAVFRLPDGDQRLADALTQRGYRAENPTAVMVADCDRLADRAVPGMTVFALWPPLAIQGDIWAAGNINPARQAVMMRGDLPRAALLARIEDRAAGAAFVAADGSVAMIHAIEVLPAFRRRGLASWLLRRAAVWGQQNGASRLGLAVSRANRDARALYDRMGLKEAGGYRYWVRD</sequence>
<dbReference type="EC" id="2.3.1.-" evidence="2"/>
<dbReference type="Pfam" id="PF00583">
    <property type="entry name" value="Acetyltransf_1"/>
    <property type="match status" value="1"/>
</dbReference>
<keyword evidence="2" id="KW-0012">Acyltransferase</keyword>
<accession>A0ABV7R3X6</accession>
<dbReference type="InterPro" id="IPR000182">
    <property type="entry name" value="GNAT_dom"/>
</dbReference>
<dbReference type="InterPro" id="IPR016181">
    <property type="entry name" value="Acyl_CoA_acyltransferase"/>
</dbReference>
<dbReference type="PROSITE" id="PS51186">
    <property type="entry name" value="GNAT"/>
    <property type="match status" value="1"/>
</dbReference>
<dbReference type="PANTHER" id="PTHR43072">
    <property type="entry name" value="N-ACETYLTRANSFERASE"/>
    <property type="match status" value="1"/>
</dbReference>
<feature type="domain" description="N-acetyltransferase" evidence="1">
    <location>
        <begin position="107"/>
        <end position="240"/>
    </location>
</feature>
<dbReference type="Gene3D" id="3.40.630.30">
    <property type="match status" value="1"/>
</dbReference>